<evidence type="ECO:0000313" key="1">
    <source>
        <dbReference type="EMBL" id="KAG1288944.1"/>
    </source>
</evidence>
<reference evidence="1" key="1">
    <citation type="journal article" date="2020" name="Microb. Genom.">
        <title>Genetic diversity of clinical and environmental Mucorales isolates obtained from an investigation of mucormycosis cases among solid organ transplant recipients.</title>
        <authorList>
            <person name="Nguyen M.H."/>
            <person name="Kaul D."/>
            <person name="Muto C."/>
            <person name="Cheng S.J."/>
            <person name="Richter R.A."/>
            <person name="Bruno V.M."/>
            <person name="Liu G."/>
            <person name="Beyhan S."/>
            <person name="Sundermann A.J."/>
            <person name="Mounaud S."/>
            <person name="Pasculle A.W."/>
            <person name="Nierman W.C."/>
            <person name="Driscoll E."/>
            <person name="Cumbie R."/>
            <person name="Clancy C.J."/>
            <person name="Dupont C.L."/>
        </authorList>
    </citation>
    <scope>NUCLEOTIDE SEQUENCE</scope>
    <source>
        <strain evidence="1">GL11</strain>
    </source>
</reference>
<sequence length="141" mass="16550">MPKTLPSDVQNIIKALLEDRVDPTVVEKRVGVHRNTVNRYANKWMHNRIRKSGDKPSIVAKSTRRYIKRQVFAGCLETAKDVQMKLEELRHPVVSQHTLNMIHIQFIRNQSSECFYKDLLQSFLYYSVITNSTPLTQYKLF</sequence>
<accession>A0A9P6WU55</accession>
<gene>
    <name evidence="1" type="ORF">G6F64_014066</name>
</gene>
<dbReference type="AlphaFoldDB" id="A0A9P6WU55"/>
<proteinExistence type="predicted"/>
<dbReference type="InterPro" id="IPR009057">
    <property type="entry name" value="Homeodomain-like_sf"/>
</dbReference>
<protein>
    <submittedName>
        <fullName evidence="1">Uncharacterized protein</fullName>
    </submittedName>
</protein>
<dbReference type="EMBL" id="JAANQT010007139">
    <property type="protein sequence ID" value="KAG1288944.1"/>
    <property type="molecule type" value="Genomic_DNA"/>
</dbReference>
<organism evidence="1 2">
    <name type="scientific">Rhizopus oryzae</name>
    <name type="common">Mucormycosis agent</name>
    <name type="synonym">Rhizopus arrhizus var. delemar</name>
    <dbReference type="NCBI Taxonomy" id="64495"/>
    <lineage>
        <taxon>Eukaryota</taxon>
        <taxon>Fungi</taxon>
        <taxon>Fungi incertae sedis</taxon>
        <taxon>Mucoromycota</taxon>
        <taxon>Mucoromycotina</taxon>
        <taxon>Mucoromycetes</taxon>
        <taxon>Mucorales</taxon>
        <taxon>Mucorineae</taxon>
        <taxon>Rhizopodaceae</taxon>
        <taxon>Rhizopus</taxon>
    </lineage>
</organism>
<dbReference type="SUPFAM" id="SSF46689">
    <property type="entry name" value="Homeodomain-like"/>
    <property type="match status" value="1"/>
</dbReference>
<comment type="caution">
    <text evidence="1">The sequence shown here is derived from an EMBL/GenBank/DDBJ whole genome shotgun (WGS) entry which is preliminary data.</text>
</comment>
<name>A0A9P6WU55_RHIOR</name>
<keyword evidence="2" id="KW-1185">Reference proteome</keyword>
<evidence type="ECO:0000313" key="2">
    <source>
        <dbReference type="Proteomes" id="UP000716291"/>
    </source>
</evidence>
<dbReference type="Proteomes" id="UP000716291">
    <property type="component" value="Unassembled WGS sequence"/>
</dbReference>